<organism evidence="1 2">
    <name type="scientific">Rhizobium oryzicola</name>
    <dbReference type="NCBI Taxonomy" id="1232668"/>
    <lineage>
        <taxon>Bacteria</taxon>
        <taxon>Pseudomonadati</taxon>
        <taxon>Pseudomonadota</taxon>
        <taxon>Alphaproteobacteria</taxon>
        <taxon>Hyphomicrobiales</taxon>
        <taxon>Rhizobiaceae</taxon>
        <taxon>Rhizobium/Agrobacterium group</taxon>
        <taxon>Rhizobium</taxon>
    </lineage>
</organism>
<dbReference type="Proteomes" id="UP001169006">
    <property type="component" value="Unassembled WGS sequence"/>
</dbReference>
<comment type="caution">
    <text evidence="1">The sequence shown here is derived from an EMBL/GenBank/DDBJ whole genome shotgun (WGS) entry which is preliminary data.</text>
</comment>
<reference evidence="1" key="1">
    <citation type="journal article" date="2015" name="Int. J. Syst. Evol. Microbiol.">
        <title>Rhizobium oryzicola sp. nov., potential plant-growth-promoting endophytic bacteria isolated from rice roots.</title>
        <authorList>
            <person name="Zhang X.X."/>
            <person name="Gao J.S."/>
            <person name="Cao Y.H."/>
            <person name="Sheirdil R.A."/>
            <person name="Wang X.C."/>
            <person name="Zhang L."/>
        </authorList>
    </citation>
    <scope>NUCLEOTIDE SEQUENCE</scope>
    <source>
        <strain evidence="1">05753</strain>
    </source>
</reference>
<keyword evidence="2" id="KW-1185">Reference proteome</keyword>
<dbReference type="PANTHER" id="PTHR33973:SF4">
    <property type="entry name" value="OS07G0153300 PROTEIN"/>
    <property type="match status" value="1"/>
</dbReference>
<dbReference type="EMBL" id="JAUKWQ010000001">
    <property type="protein sequence ID" value="MDO1580620.1"/>
    <property type="molecule type" value="Genomic_DNA"/>
</dbReference>
<sequence>MSSASALYFGEVVHARQRPRAHRLRYSVFSLLLDLDELSALSRRLKLFAYNSWGVFSFWDKDHGNGEPGGLKAWVKTRLAEAGIDTPDLRVTMLCYPRIFGYVFNPLTVYFCRDDSGRLLALLYEVCNTFMERHTYIIPVLGESEGSVKHSCAKAMYVSPFMPMECTYYFDIAPPGERVRVAINETDAEGQLLYASFAGRRAPLHDRMLGRALVTHPLMTIKVMAGIHWEALRLWLKGVPIYRHKKANQPVASSVEQPVVSGGT</sequence>
<proteinExistence type="predicted"/>
<dbReference type="RefSeq" id="WP_302074782.1">
    <property type="nucleotide sequence ID" value="NZ_JAUKWQ010000001.1"/>
</dbReference>
<protein>
    <submittedName>
        <fullName evidence="1">DUF1365 family protein</fullName>
    </submittedName>
</protein>
<evidence type="ECO:0000313" key="1">
    <source>
        <dbReference type="EMBL" id="MDO1580620.1"/>
    </source>
</evidence>
<dbReference type="InterPro" id="IPR010775">
    <property type="entry name" value="DUF1365"/>
</dbReference>
<dbReference type="Pfam" id="PF07103">
    <property type="entry name" value="DUF1365"/>
    <property type="match status" value="1"/>
</dbReference>
<dbReference type="PANTHER" id="PTHR33973">
    <property type="entry name" value="OS07G0153300 PROTEIN"/>
    <property type="match status" value="1"/>
</dbReference>
<name>A0ABT8SQ57_9HYPH</name>
<evidence type="ECO:0000313" key="2">
    <source>
        <dbReference type="Proteomes" id="UP001169006"/>
    </source>
</evidence>
<gene>
    <name evidence="1" type="ORF">Q2T52_00780</name>
</gene>
<accession>A0ABT8SQ57</accession>
<reference evidence="1" key="2">
    <citation type="submission" date="2023-07" db="EMBL/GenBank/DDBJ databases">
        <authorList>
            <person name="Sun H."/>
        </authorList>
    </citation>
    <scope>NUCLEOTIDE SEQUENCE</scope>
    <source>
        <strain evidence="1">05753</strain>
    </source>
</reference>